<evidence type="ECO:0000313" key="2">
    <source>
        <dbReference type="EMBL" id="MEE4025544.1"/>
    </source>
</evidence>
<dbReference type="InterPro" id="IPR011041">
    <property type="entry name" value="Quinoprot_gluc/sorb_DH_b-prop"/>
</dbReference>
<name>A0ABU7MYX6_9ACTN</name>
<dbReference type="InterPro" id="IPR012938">
    <property type="entry name" value="Glc/Sorbosone_DH"/>
</dbReference>
<proteinExistence type="predicted"/>
<dbReference type="PANTHER" id="PTHR19328">
    <property type="entry name" value="HEDGEHOG-INTERACTING PROTEIN"/>
    <property type="match status" value="1"/>
</dbReference>
<reference evidence="2 3" key="1">
    <citation type="submission" date="2024-01" db="EMBL/GenBank/DDBJ databases">
        <title>Draft genome sequence of Gordonia sp. PKS22-38.</title>
        <authorList>
            <person name="Suphannarot A."/>
            <person name="Mingma R."/>
        </authorList>
    </citation>
    <scope>NUCLEOTIDE SEQUENCE [LARGE SCALE GENOMIC DNA]</scope>
    <source>
        <strain evidence="2 3">PKS22-38</strain>
    </source>
</reference>
<dbReference type="EMBL" id="JAZDUE010000021">
    <property type="protein sequence ID" value="MEE4025544.1"/>
    <property type="molecule type" value="Genomic_DNA"/>
</dbReference>
<comment type="caution">
    <text evidence="2">The sequence shown here is derived from an EMBL/GenBank/DDBJ whole genome shotgun (WGS) entry which is preliminary data.</text>
</comment>
<organism evidence="2 3">
    <name type="scientific">Gordonia prachuapensis</name>
    <dbReference type="NCBI Taxonomy" id="3115651"/>
    <lineage>
        <taxon>Bacteria</taxon>
        <taxon>Bacillati</taxon>
        <taxon>Actinomycetota</taxon>
        <taxon>Actinomycetes</taxon>
        <taxon>Mycobacteriales</taxon>
        <taxon>Gordoniaceae</taxon>
        <taxon>Gordonia</taxon>
    </lineage>
</organism>
<protein>
    <submittedName>
        <fullName evidence="2">PQQ-dependent sugar dehydrogenase</fullName>
    </submittedName>
</protein>
<dbReference type="InterPro" id="IPR011042">
    <property type="entry name" value="6-blade_b-propeller_TolB-like"/>
</dbReference>
<gene>
    <name evidence="2" type="ORF">V1Y59_20840</name>
</gene>
<evidence type="ECO:0000259" key="1">
    <source>
        <dbReference type="Pfam" id="PF07995"/>
    </source>
</evidence>
<sequence length="399" mass="41652">MTRRRLRPHMIRLAVIAATVGALIAGFGAPGPAGAAPPLTVTPVASNLDRPWDIEVAPDGTLLTGERSGRFVAVLPGGAQRTIRADLSDLFVAGESGLMGLALDRRFAENRRVYSCQAEATSGAAVSVPGSVGSLPLPWPNTGQVINIVAWRVNENWSQMTRERTVLTGIPLRANGRHGGCGLTAAPDGTLWVGTGDNAIPTNPQDRNSLGGKVLHINTNGSPAAGNPNPRSPIYTLGHRNVQGVAIQAGSGRVYAIEQGTDRDDELNLLRAGANYGYKPDRLPIIYDESVPMTDPVRVPGAVGAVWSSGEPTIATPALAFLPSSGWGALNGAVVISSQQGKRLVFITLNEAGNRVVTTSDALADMHGRLRALAVDSDGSLLVGTDNGDDSILRVRPAG</sequence>
<keyword evidence="3" id="KW-1185">Reference proteome</keyword>
<dbReference type="Proteomes" id="UP001335729">
    <property type="component" value="Unassembled WGS sequence"/>
</dbReference>
<accession>A0ABU7MYX6</accession>
<feature type="domain" description="Glucose/Sorbosone dehydrogenase" evidence="1">
    <location>
        <begin position="48"/>
        <end position="394"/>
    </location>
</feature>
<evidence type="ECO:0000313" key="3">
    <source>
        <dbReference type="Proteomes" id="UP001335729"/>
    </source>
</evidence>
<dbReference type="PANTHER" id="PTHR19328:SF13">
    <property type="entry name" value="HIPL1 PROTEIN"/>
    <property type="match status" value="1"/>
</dbReference>
<dbReference type="Pfam" id="PF07995">
    <property type="entry name" value="GSDH"/>
    <property type="match status" value="1"/>
</dbReference>
<dbReference type="SUPFAM" id="SSF50952">
    <property type="entry name" value="Soluble quinoprotein glucose dehydrogenase"/>
    <property type="match status" value="1"/>
</dbReference>
<dbReference type="Gene3D" id="2.120.10.30">
    <property type="entry name" value="TolB, C-terminal domain"/>
    <property type="match status" value="1"/>
</dbReference>